<name>A0ABD2WGS9_9HYME</name>
<accession>A0ABD2WGS9</accession>
<evidence type="ECO:0000313" key="7">
    <source>
        <dbReference type="Proteomes" id="UP001627154"/>
    </source>
</evidence>
<evidence type="ECO:0000313" key="6">
    <source>
        <dbReference type="EMBL" id="KAL3391737.1"/>
    </source>
</evidence>
<keyword evidence="7" id="KW-1185">Reference proteome</keyword>
<evidence type="ECO:0000256" key="1">
    <source>
        <dbReference type="ARBA" id="ARBA00010963"/>
    </source>
</evidence>
<dbReference type="Proteomes" id="UP001627154">
    <property type="component" value="Unassembled WGS sequence"/>
</dbReference>
<dbReference type="InterPro" id="IPR023252">
    <property type="entry name" value="Aurora_borealis_protein"/>
</dbReference>
<dbReference type="Pfam" id="PF15280">
    <property type="entry name" value="BORA_N"/>
    <property type="match status" value="1"/>
</dbReference>
<evidence type="ECO:0000256" key="2">
    <source>
        <dbReference type="ARBA" id="ARBA00020055"/>
    </source>
</evidence>
<gene>
    <name evidence="6" type="ORF">TKK_013647</name>
</gene>
<keyword evidence="5" id="KW-0131">Cell cycle</keyword>
<comment type="similarity">
    <text evidence="1">Belongs to the BORA family.</text>
</comment>
<dbReference type="PANTHER" id="PTHR14728:SF2">
    <property type="entry name" value="PROTEIN AURORA BOREALIS"/>
    <property type="match status" value="1"/>
</dbReference>
<evidence type="ECO:0000256" key="3">
    <source>
        <dbReference type="ARBA" id="ARBA00022618"/>
    </source>
</evidence>
<sequence>MDHSKWTPTTKRLSCDSIMMLSPLTKTPVRSNQTRFRTNYQNTSNSLSVLPNHITPPSGLTKFIARNPFEADLTNKLHISVMSPTVFSKVGTPSQKKSPGFVWSIDELALIQPAKIDELSVQQMHCSDPELEKNAQEAISKFFSNSQIIPSPFHIKINEEQKRIMLPTTPSRLHNKTSESLVKETRNNYAQTILTLPVNLPPEVEEALQPYFTFTEDQQYDNEEANCSNSSLRRKLFANHDESHNESSDSISLSPVKSEKSDFVSILNLSPAQSGVFFHGTPLRSCINSTLLKNCSQVIQRNFGSPLTRRTSSSPCDVSPISNNAFNMSCQSIKSRKSVTKLDFTKEMSIELESDEESNNISLRKNNQDHLQTTVEVTKMVASGENSKLQCEDKENYVCNFLKSHNSKMVDVGKDYVSESYAIGNMSSGNYTHQTGFQSTQDTGYQTFSSSSNLTNTMDGYSNSMKHKLYWDDKITEEEDETNLTDWKKNLKNMISSTPSKLHKGLNGN</sequence>
<dbReference type="AlphaFoldDB" id="A0ABD2WGS9"/>
<evidence type="ECO:0000256" key="4">
    <source>
        <dbReference type="ARBA" id="ARBA00022776"/>
    </source>
</evidence>
<proteinExistence type="inferred from homology"/>
<dbReference type="EMBL" id="JBJJXI010000108">
    <property type="protein sequence ID" value="KAL3391737.1"/>
    <property type="molecule type" value="Genomic_DNA"/>
</dbReference>
<keyword evidence="4" id="KW-0498">Mitosis</keyword>
<dbReference type="PANTHER" id="PTHR14728">
    <property type="entry name" value="PROTEIN AURORA BOREALIS"/>
    <property type="match status" value="1"/>
</dbReference>
<reference evidence="6 7" key="1">
    <citation type="journal article" date="2024" name="bioRxiv">
        <title>A reference genome for Trichogramma kaykai: A tiny desert-dwelling parasitoid wasp with competing sex-ratio distorters.</title>
        <authorList>
            <person name="Culotta J."/>
            <person name="Lindsey A.R."/>
        </authorList>
    </citation>
    <scope>NUCLEOTIDE SEQUENCE [LARGE SCALE GENOMIC DNA]</scope>
    <source>
        <strain evidence="6 7">KSX58</strain>
    </source>
</reference>
<comment type="caution">
    <text evidence="6">The sequence shown here is derived from an EMBL/GenBank/DDBJ whole genome shotgun (WGS) entry which is preliminary data.</text>
</comment>
<evidence type="ECO:0000256" key="5">
    <source>
        <dbReference type="ARBA" id="ARBA00023306"/>
    </source>
</evidence>
<keyword evidence="3" id="KW-0132">Cell division</keyword>
<organism evidence="6 7">
    <name type="scientific">Trichogramma kaykai</name>
    <dbReference type="NCBI Taxonomy" id="54128"/>
    <lineage>
        <taxon>Eukaryota</taxon>
        <taxon>Metazoa</taxon>
        <taxon>Ecdysozoa</taxon>
        <taxon>Arthropoda</taxon>
        <taxon>Hexapoda</taxon>
        <taxon>Insecta</taxon>
        <taxon>Pterygota</taxon>
        <taxon>Neoptera</taxon>
        <taxon>Endopterygota</taxon>
        <taxon>Hymenoptera</taxon>
        <taxon>Apocrita</taxon>
        <taxon>Proctotrupomorpha</taxon>
        <taxon>Chalcidoidea</taxon>
        <taxon>Trichogrammatidae</taxon>
        <taxon>Trichogramma</taxon>
    </lineage>
</organism>
<protein>
    <recommendedName>
        <fullName evidence="2">Protein aurora borealis</fullName>
    </recommendedName>
</protein>
<dbReference type="PRINTS" id="PR02038">
    <property type="entry name" value="AURORABORA"/>
</dbReference>
<dbReference type="GO" id="GO:0051301">
    <property type="term" value="P:cell division"/>
    <property type="evidence" value="ECO:0007669"/>
    <property type="project" value="UniProtKB-KW"/>
</dbReference>